<dbReference type="Pfam" id="PF02481">
    <property type="entry name" value="DNA_processg_A"/>
    <property type="match status" value="1"/>
</dbReference>
<dbReference type="eggNOG" id="COG0758">
    <property type="taxonomic scope" value="Bacteria"/>
</dbReference>
<proteinExistence type="inferred from homology"/>
<dbReference type="HOGENOM" id="CLU_075542_0_0_3"/>
<comment type="similarity">
    <text evidence="1">Belongs to the DprA/Smf family.</text>
</comment>
<dbReference type="STRING" id="497965.Cyan7822_0075"/>
<dbReference type="InterPro" id="IPR003488">
    <property type="entry name" value="DprA"/>
</dbReference>
<dbReference type="SUPFAM" id="SSF102405">
    <property type="entry name" value="MCP/YpsA-like"/>
    <property type="match status" value="1"/>
</dbReference>
<evidence type="ECO:0000256" key="1">
    <source>
        <dbReference type="ARBA" id="ARBA00006525"/>
    </source>
</evidence>
<sequence length="332" mass="37314">MNSTEYFWFRLLQTPGIGAKSLVTIAKLLQKYNLSPEKIPNSKKELSSLFPELAKIILNKIKKEDQEKIFQEYNEIEREDINLFYPQHPHYPEKLLNKLDKYGISPVLFYQGQSKLLDQTGIAVVGSRNVSVKGIEATQKLAHNLALEGINVISGYAKGVDSEAHLSALQAEGTTTLVLSYGIKEFRLKKEFNGFNFKKNILTISQFSLKTKWMARNAMARNKLVCALSQGIIVIESGPEKDELGKMSGTFNTGLTALNMNLPLFVVNPEYFEKPPQGNYDLIKKGGVKIDPEKGISQIIEHLSKLQLTIKSEPKKNVAVQTELFPIDLIAR</sequence>
<reference evidence="4" key="1">
    <citation type="journal article" date="2011" name="MBio">
        <title>Novel metabolic attributes of the genus Cyanothece, comprising a group of unicellular nitrogen-fixing Cyanobacteria.</title>
        <authorList>
            <person name="Bandyopadhyay A."/>
            <person name="Elvitigala T."/>
            <person name="Welsh E."/>
            <person name="Stockel J."/>
            <person name="Liberton M."/>
            <person name="Min H."/>
            <person name="Sherman L.A."/>
            <person name="Pakrasi H.B."/>
        </authorList>
    </citation>
    <scope>NUCLEOTIDE SEQUENCE [LARGE SCALE GENOMIC DNA]</scope>
    <source>
        <strain evidence="4">PCC 7822</strain>
    </source>
</reference>
<dbReference type="KEGG" id="cyj:Cyan7822_0075"/>
<dbReference type="PANTHER" id="PTHR43022">
    <property type="entry name" value="PROTEIN SMF"/>
    <property type="match status" value="1"/>
</dbReference>
<accession>E0UHI6</accession>
<name>E0UHI6_GLOV7</name>
<dbReference type="OrthoDB" id="9785707at2"/>
<protein>
    <submittedName>
        <fullName evidence="3">SMF family protein</fullName>
    </submittedName>
</protein>
<feature type="domain" description="Smf/DprA SLOG" evidence="2">
    <location>
        <begin position="84"/>
        <end position="290"/>
    </location>
</feature>
<evidence type="ECO:0000313" key="4">
    <source>
        <dbReference type="Proteomes" id="UP000008206"/>
    </source>
</evidence>
<dbReference type="PANTHER" id="PTHR43022:SF1">
    <property type="entry name" value="PROTEIN SMF"/>
    <property type="match status" value="1"/>
</dbReference>
<evidence type="ECO:0000259" key="2">
    <source>
        <dbReference type="Pfam" id="PF02481"/>
    </source>
</evidence>
<dbReference type="EMBL" id="CP002198">
    <property type="protein sequence ID" value="ADN12127.1"/>
    <property type="molecule type" value="Genomic_DNA"/>
</dbReference>
<dbReference type="Gene3D" id="3.40.50.450">
    <property type="match status" value="1"/>
</dbReference>
<keyword evidence="4" id="KW-1185">Reference proteome</keyword>
<gene>
    <name evidence="3" type="ordered locus">Cyan7822_0075</name>
</gene>
<evidence type="ECO:0000313" key="3">
    <source>
        <dbReference type="EMBL" id="ADN12127.1"/>
    </source>
</evidence>
<dbReference type="Proteomes" id="UP000008206">
    <property type="component" value="Chromosome"/>
</dbReference>
<dbReference type="RefSeq" id="WP_013320237.1">
    <property type="nucleotide sequence ID" value="NC_014501.1"/>
</dbReference>
<dbReference type="InterPro" id="IPR057666">
    <property type="entry name" value="DrpA_SLOG"/>
</dbReference>
<dbReference type="GO" id="GO:0009294">
    <property type="term" value="P:DNA-mediated transformation"/>
    <property type="evidence" value="ECO:0007669"/>
    <property type="project" value="InterPro"/>
</dbReference>
<dbReference type="AlphaFoldDB" id="E0UHI6"/>
<organism evidence="3 4">
    <name type="scientific">Gloeothece verrucosa (strain PCC 7822)</name>
    <name type="common">Cyanothece sp. (strain PCC 7822)</name>
    <dbReference type="NCBI Taxonomy" id="497965"/>
    <lineage>
        <taxon>Bacteria</taxon>
        <taxon>Bacillati</taxon>
        <taxon>Cyanobacteriota</taxon>
        <taxon>Cyanophyceae</taxon>
        <taxon>Oscillatoriophycideae</taxon>
        <taxon>Chroococcales</taxon>
        <taxon>Aphanothecaceae</taxon>
        <taxon>Gloeothece</taxon>
        <taxon>Gloeothece verrucosa</taxon>
    </lineage>
</organism>